<comment type="caution">
    <text evidence="1">The sequence shown here is derived from an EMBL/GenBank/DDBJ whole genome shotgun (WGS) entry which is preliminary data.</text>
</comment>
<gene>
    <name evidence="1" type="ORF">KY290_005017</name>
</gene>
<keyword evidence="2" id="KW-1185">Reference proteome</keyword>
<dbReference type="Proteomes" id="UP000826656">
    <property type="component" value="Unassembled WGS sequence"/>
</dbReference>
<protein>
    <submittedName>
        <fullName evidence="1">Uncharacterized protein</fullName>
    </submittedName>
</protein>
<reference evidence="1 2" key="1">
    <citation type="journal article" date="2021" name="bioRxiv">
        <title>Chromosome-scale and haplotype-resolved genome assembly of a tetraploid potato cultivar.</title>
        <authorList>
            <person name="Sun H."/>
            <person name="Jiao W.-B."/>
            <person name="Krause K."/>
            <person name="Campoy J.A."/>
            <person name="Goel M."/>
            <person name="Folz-Donahue K."/>
            <person name="Kukat C."/>
            <person name="Huettel B."/>
            <person name="Schneeberger K."/>
        </authorList>
    </citation>
    <scope>NUCLEOTIDE SEQUENCE [LARGE SCALE GENOMIC DNA]</scope>
    <source>
        <strain evidence="1">SolTubOtavaFocal</strain>
        <tissue evidence="1">Leaves</tissue>
    </source>
</reference>
<name>A0ABQ7WF03_SOLTU</name>
<sequence length="64" mass="6925">MILSKLGISSLPSNLKGGVEYYSASKSKKKEVNDEDEVNITEVKTLGLDHIDSGPAQQNGQTFN</sequence>
<dbReference type="EMBL" id="JAIVGD010000002">
    <property type="protein sequence ID" value="KAH0778590.1"/>
    <property type="molecule type" value="Genomic_DNA"/>
</dbReference>
<organism evidence="1 2">
    <name type="scientific">Solanum tuberosum</name>
    <name type="common">Potato</name>
    <dbReference type="NCBI Taxonomy" id="4113"/>
    <lineage>
        <taxon>Eukaryota</taxon>
        <taxon>Viridiplantae</taxon>
        <taxon>Streptophyta</taxon>
        <taxon>Embryophyta</taxon>
        <taxon>Tracheophyta</taxon>
        <taxon>Spermatophyta</taxon>
        <taxon>Magnoliopsida</taxon>
        <taxon>eudicotyledons</taxon>
        <taxon>Gunneridae</taxon>
        <taxon>Pentapetalae</taxon>
        <taxon>asterids</taxon>
        <taxon>lamiids</taxon>
        <taxon>Solanales</taxon>
        <taxon>Solanaceae</taxon>
        <taxon>Solanoideae</taxon>
        <taxon>Solaneae</taxon>
        <taxon>Solanum</taxon>
    </lineage>
</organism>
<proteinExistence type="predicted"/>
<evidence type="ECO:0000313" key="2">
    <source>
        <dbReference type="Proteomes" id="UP000826656"/>
    </source>
</evidence>
<accession>A0ABQ7WF03</accession>
<evidence type="ECO:0000313" key="1">
    <source>
        <dbReference type="EMBL" id="KAH0778590.1"/>
    </source>
</evidence>